<feature type="region of interest" description="Disordered" evidence="1">
    <location>
        <begin position="35"/>
        <end position="56"/>
    </location>
</feature>
<organism evidence="4 5">
    <name type="scientific">Sphingopyxis flava</name>
    <dbReference type="NCBI Taxonomy" id="1507287"/>
    <lineage>
        <taxon>Bacteria</taxon>
        <taxon>Pseudomonadati</taxon>
        <taxon>Pseudomonadota</taxon>
        <taxon>Alphaproteobacteria</taxon>
        <taxon>Sphingomonadales</taxon>
        <taxon>Sphingomonadaceae</taxon>
        <taxon>Sphingopyxis</taxon>
    </lineage>
</organism>
<evidence type="ECO:0000313" key="4">
    <source>
        <dbReference type="EMBL" id="SKB35944.1"/>
    </source>
</evidence>
<proteinExistence type="predicted"/>
<reference evidence="5" key="1">
    <citation type="submission" date="2017-02" db="EMBL/GenBank/DDBJ databases">
        <authorList>
            <person name="Varghese N."/>
            <person name="Submissions S."/>
        </authorList>
    </citation>
    <scope>NUCLEOTIDE SEQUENCE [LARGE SCALE GENOMIC DNA]</scope>
    <source>
        <strain evidence="5">R11H</strain>
    </source>
</reference>
<sequence length="234" mass="25064">MTIPMLFKPRMLLAVAAALALSACFGAPEAMKQYGGGKRTSASRPDRPQAVGTPSFTSAEAKQCAVDLQRAGVRFTPLPNQNHGGGCTSIDSVKLLDIGTPVTNLGAMTCPLARNFAAWVQYAVRPAARAYFGAEAVKVETFGTYSCRNIYGGRSGRLSQHASSNAVDVAGFVLADGRRIMLDGGWHGDKASQDFLRALHKSACRRFGTVLSPDYNAAHYNHFHLDMSGNGYCR</sequence>
<keyword evidence="5" id="KW-1185">Reference proteome</keyword>
<evidence type="ECO:0000256" key="2">
    <source>
        <dbReference type="SAM" id="SignalP"/>
    </source>
</evidence>
<gene>
    <name evidence="4" type="ORF">SAMN06295937_100423</name>
</gene>
<dbReference type="InterPro" id="IPR009683">
    <property type="entry name" value="Extensin-like_C"/>
</dbReference>
<feature type="domain" description="Extensin-like C-terminal" evidence="3">
    <location>
        <begin position="63"/>
        <end position="234"/>
    </location>
</feature>
<dbReference type="Pfam" id="PF06904">
    <property type="entry name" value="Extensin-like_C"/>
    <property type="match status" value="1"/>
</dbReference>
<accession>A0A1T5ALR9</accession>
<dbReference type="AlphaFoldDB" id="A0A1T5ALR9"/>
<feature type="signal peptide" evidence="2">
    <location>
        <begin position="1"/>
        <end position="26"/>
    </location>
</feature>
<evidence type="ECO:0000313" key="5">
    <source>
        <dbReference type="Proteomes" id="UP000190044"/>
    </source>
</evidence>
<dbReference type="Proteomes" id="UP000190044">
    <property type="component" value="Unassembled WGS sequence"/>
</dbReference>
<evidence type="ECO:0000256" key="1">
    <source>
        <dbReference type="SAM" id="MobiDB-lite"/>
    </source>
</evidence>
<feature type="chain" id="PRO_5013182515" evidence="2">
    <location>
        <begin position="27"/>
        <end position="234"/>
    </location>
</feature>
<name>A0A1T5ALR9_9SPHN</name>
<evidence type="ECO:0000259" key="3">
    <source>
        <dbReference type="Pfam" id="PF06904"/>
    </source>
</evidence>
<dbReference type="EMBL" id="FUYP01000004">
    <property type="protein sequence ID" value="SKB35944.1"/>
    <property type="molecule type" value="Genomic_DNA"/>
</dbReference>
<keyword evidence="2" id="KW-0732">Signal</keyword>
<protein>
    <submittedName>
        <fullName evidence="4">Extensin-like protein C-terminus</fullName>
    </submittedName>
</protein>
<dbReference type="OrthoDB" id="9809788at2"/>